<dbReference type="PANTHER" id="PTHR37309">
    <property type="entry name" value="SLR0284 PROTEIN"/>
    <property type="match status" value="1"/>
</dbReference>
<dbReference type="Proteomes" id="UP000217083">
    <property type="component" value="Unassembled WGS sequence"/>
</dbReference>
<keyword evidence="3" id="KW-1185">Reference proteome</keyword>
<gene>
    <name evidence="2" type="ORF">CIB95_12240</name>
</gene>
<evidence type="ECO:0000313" key="3">
    <source>
        <dbReference type="Proteomes" id="UP000217083"/>
    </source>
</evidence>
<feature type="transmembrane region" description="Helical" evidence="1">
    <location>
        <begin position="63"/>
        <end position="82"/>
    </location>
</feature>
<name>A0A263BS56_9BACI</name>
<dbReference type="InterPro" id="IPR007165">
    <property type="entry name" value="Phage_holin_4_2"/>
</dbReference>
<keyword evidence="1" id="KW-1133">Transmembrane helix</keyword>
<evidence type="ECO:0000256" key="1">
    <source>
        <dbReference type="SAM" id="Phobius"/>
    </source>
</evidence>
<organism evidence="2 3">
    <name type="scientific">Lottiidibacillus patelloidae</name>
    <dbReference type="NCBI Taxonomy" id="2670334"/>
    <lineage>
        <taxon>Bacteria</taxon>
        <taxon>Bacillati</taxon>
        <taxon>Bacillota</taxon>
        <taxon>Bacilli</taxon>
        <taxon>Bacillales</taxon>
        <taxon>Bacillaceae</taxon>
        <taxon>Lottiidibacillus</taxon>
    </lineage>
</organism>
<comment type="caution">
    <text evidence="2">The sequence shown here is derived from an EMBL/GenBank/DDBJ whole genome shotgun (WGS) entry which is preliminary data.</text>
</comment>
<dbReference type="Pfam" id="PF04020">
    <property type="entry name" value="Phage_holin_4_2"/>
    <property type="match status" value="1"/>
</dbReference>
<sequence length="120" mass="12999">MKSWIINVLITTGLLLLFANVFTSVEITGIGAALLASAILSVVNAIVKPVIVFFTLPLTIVSLGLFLFIINGFMLYITDVLMGSSFHIATFGMTILLSILLAILHVVIRKTIAKPLLKKK</sequence>
<feature type="transmembrane region" description="Helical" evidence="1">
    <location>
        <begin position="33"/>
        <end position="56"/>
    </location>
</feature>
<proteinExistence type="predicted"/>
<dbReference type="EMBL" id="NPIA01000006">
    <property type="protein sequence ID" value="OZM56534.1"/>
    <property type="molecule type" value="Genomic_DNA"/>
</dbReference>
<evidence type="ECO:0008006" key="4">
    <source>
        <dbReference type="Google" id="ProtNLM"/>
    </source>
</evidence>
<dbReference type="AlphaFoldDB" id="A0A263BS56"/>
<evidence type="ECO:0000313" key="2">
    <source>
        <dbReference type="EMBL" id="OZM56534.1"/>
    </source>
</evidence>
<keyword evidence="1" id="KW-0812">Transmembrane</keyword>
<reference evidence="3" key="1">
    <citation type="submission" date="2017-08" db="EMBL/GenBank/DDBJ databases">
        <authorList>
            <person name="Huang Z."/>
        </authorList>
    </citation>
    <scope>NUCLEOTIDE SEQUENCE [LARGE SCALE GENOMIC DNA]</scope>
    <source>
        <strain evidence="3">SA5d-4</strain>
    </source>
</reference>
<keyword evidence="1" id="KW-0472">Membrane</keyword>
<dbReference type="PANTHER" id="PTHR37309:SF1">
    <property type="entry name" value="SLR0284 PROTEIN"/>
    <property type="match status" value="1"/>
</dbReference>
<accession>A0A263BS56</accession>
<feature type="transmembrane region" description="Helical" evidence="1">
    <location>
        <begin position="88"/>
        <end position="108"/>
    </location>
</feature>
<protein>
    <recommendedName>
        <fullName evidence="4">Phage holin family protein</fullName>
    </recommendedName>
</protein>
<reference evidence="2 3" key="2">
    <citation type="submission" date="2017-09" db="EMBL/GenBank/DDBJ databases">
        <title>Bacillus patelloidae sp. nov., isolated from the intestinal tract of a marine limpet.</title>
        <authorList>
            <person name="Liu R."/>
            <person name="Dong C."/>
            <person name="Shao Z."/>
        </authorList>
    </citation>
    <scope>NUCLEOTIDE SEQUENCE [LARGE SCALE GENOMIC DNA]</scope>
    <source>
        <strain evidence="2 3">SA5d-4</strain>
    </source>
</reference>